<dbReference type="Proteomes" id="UP000192634">
    <property type="component" value="Unassembled WGS sequence"/>
</dbReference>
<dbReference type="EMBL" id="FWXN01000006">
    <property type="protein sequence ID" value="SMC62307.1"/>
    <property type="molecule type" value="Genomic_DNA"/>
</dbReference>
<gene>
    <name evidence="1" type="ORF">SAMN06296429_10680</name>
</gene>
<dbReference type="RefSeq" id="WP_159451176.1">
    <property type="nucleotide sequence ID" value="NZ_FWXN01000006.1"/>
</dbReference>
<organism evidence="1 2">
    <name type="scientific">Janibacter indicus</name>
    <dbReference type="NCBI Taxonomy" id="857417"/>
    <lineage>
        <taxon>Bacteria</taxon>
        <taxon>Bacillati</taxon>
        <taxon>Actinomycetota</taxon>
        <taxon>Actinomycetes</taxon>
        <taxon>Micrococcales</taxon>
        <taxon>Intrasporangiaceae</taxon>
        <taxon>Janibacter</taxon>
    </lineage>
</organism>
<dbReference type="AlphaFoldDB" id="A0A1W2ANM2"/>
<name>A0A1W2ANM2_9MICO</name>
<evidence type="ECO:0000313" key="2">
    <source>
        <dbReference type="Proteomes" id="UP000192634"/>
    </source>
</evidence>
<evidence type="ECO:0000313" key="1">
    <source>
        <dbReference type="EMBL" id="SMC62307.1"/>
    </source>
</evidence>
<accession>A0A1W2ANM2</accession>
<protein>
    <submittedName>
        <fullName evidence="1">Uncharacterized protein</fullName>
    </submittedName>
</protein>
<sequence length="52" mass="5407">MATDARPLLAGIVADRLHELGCDIPRALDVPSLRTGISAMTVALMAYLAKGA</sequence>
<proteinExistence type="predicted"/>
<reference evidence="1 2" key="1">
    <citation type="submission" date="2017-04" db="EMBL/GenBank/DDBJ databases">
        <authorList>
            <person name="Afonso C.L."/>
            <person name="Miller P.J."/>
            <person name="Scott M.A."/>
            <person name="Spackman E."/>
            <person name="Goraichik I."/>
            <person name="Dimitrov K.M."/>
            <person name="Suarez D.L."/>
            <person name="Swayne D.E."/>
        </authorList>
    </citation>
    <scope>NUCLEOTIDE SEQUENCE [LARGE SCALE GENOMIC DNA]</scope>
    <source>
        <strain evidence="1 2">CGMCC 1.12511</strain>
    </source>
</reference>